<keyword evidence="2" id="KW-1185">Reference proteome</keyword>
<protein>
    <submittedName>
        <fullName evidence="1">Uncharacterized protein</fullName>
    </submittedName>
</protein>
<dbReference type="EMBL" id="BMCJ01000006">
    <property type="protein sequence ID" value="GGC98856.1"/>
    <property type="molecule type" value="Genomic_DNA"/>
</dbReference>
<comment type="caution">
    <text evidence="1">The sequence shown here is derived from an EMBL/GenBank/DDBJ whole genome shotgun (WGS) entry which is preliminary data.</text>
</comment>
<reference evidence="2" key="1">
    <citation type="journal article" date="2019" name="Int. J. Syst. Evol. Microbiol.">
        <title>The Global Catalogue of Microorganisms (GCM) 10K type strain sequencing project: providing services to taxonomists for standard genome sequencing and annotation.</title>
        <authorList>
            <consortium name="The Broad Institute Genomics Platform"/>
            <consortium name="The Broad Institute Genome Sequencing Center for Infectious Disease"/>
            <person name="Wu L."/>
            <person name="Ma J."/>
        </authorList>
    </citation>
    <scope>NUCLEOTIDE SEQUENCE [LARGE SCALE GENOMIC DNA]</scope>
    <source>
        <strain evidence="2">CCM 7282</strain>
    </source>
</reference>
<evidence type="ECO:0000313" key="2">
    <source>
        <dbReference type="Proteomes" id="UP000619534"/>
    </source>
</evidence>
<dbReference type="Proteomes" id="UP000619534">
    <property type="component" value="Unassembled WGS sequence"/>
</dbReference>
<accession>A0ABQ1PKL0</accession>
<name>A0ABQ1PKL0_9BACI</name>
<sequence>MYKLVRNTAQQNETLKNPLDHTDKVFEDYQEAKLLASKLNTYIKYNLHWKVKNYFEQ</sequence>
<evidence type="ECO:0000313" key="1">
    <source>
        <dbReference type="EMBL" id="GGC98856.1"/>
    </source>
</evidence>
<proteinExistence type="predicted"/>
<organism evidence="1 2">
    <name type="scientific">Thalassobacillus devorans</name>
    <dbReference type="NCBI Taxonomy" id="279813"/>
    <lineage>
        <taxon>Bacteria</taxon>
        <taxon>Bacillati</taxon>
        <taxon>Bacillota</taxon>
        <taxon>Bacilli</taxon>
        <taxon>Bacillales</taxon>
        <taxon>Bacillaceae</taxon>
        <taxon>Thalassobacillus</taxon>
    </lineage>
</organism>
<gene>
    <name evidence="1" type="ORF">GCM10007216_32060</name>
</gene>